<evidence type="ECO:0000313" key="4">
    <source>
        <dbReference type="EMBL" id="AZK47252.1"/>
    </source>
</evidence>
<proteinExistence type="predicted"/>
<reference evidence="4 5" key="1">
    <citation type="submission" date="2018-11" db="EMBL/GenBank/DDBJ databases">
        <title>Genome sequencing of Paenibacillus lentus DSM25539(T).</title>
        <authorList>
            <person name="Kook J.-K."/>
            <person name="Park S.-N."/>
            <person name="Lim Y.K."/>
        </authorList>
    </citation>
    <scope>NUCLEOTIDE SEQUENCE [LARGE SCALE GENOMIC DNA]</scope>
    <source>
        <strain evidence="4 5">DSM 25539</strain>
    </source>
</reference>
<keyword evidence="5" id="KW-1185">Reference proteome</keyword>
<dbReference type="EMBL" id="CP034248">
    <property type="protein sequence ID" value="AZK47252.1"/>
    <property type="molecule type" value="Genomic_DNA"/>
</dbReference>
<feature type="region of interest" description="Disordered" evidence="1">
    <location>
        <begin position="25"/>
        <end position="71"/>
    </location>
</feature>
<feature type="compositionally biased region" description="Polar residues" evidence="1">
    <location>
        <begin position="35"/>
        <end position="53"/>
    </location>
</feature>
<organism evidence="4 5">
    <name type="scientific">Paenibacillus lentus</name>
    <dbReference type="NCBI Taxonomy" id="1338368"/>
    <lineage>
        <taxon>Bacteria</taxon>
        <taxon>Bacillati</taxon>
        <taxon>Bacillota</taxon>
        <taxon>Bacilli</taxon>
        <taxon>Bacillales</taxon>
        <taxon>Paenibacillaceae</taxon>
        <taxon>Paenibacillus</taxon>
    </lineage>
</organism>
<dbReference type="OrthoDB" id="1954033at2"/>
<feature type="signal peptide" evidence="2">
    <location>
        <begin position="1"/>
        <end position="19"/>
    </location>
</feature>
<dbReference type="RefSeq" id="WP_125083285.1">
    <property type="nucleotide sequence ID" value="NZ_CP034248.1"/>
</dbReference>
<dbReference type="InterPro" id="IPR019606">
    <property type="entry name" value="GerMN"/>
</dbReference>
<dbReference type="Pfam" id="PF10646">
    <property type="entry name" value="Germane"/>
    <property type="match status" value="1"/>
</dbReference>
<name>A0A3S8RWI8_9BACL</name>
<sequence length="203" mass="22229">MNKKIMLSGILVLLLTVTAGCGQKPEPMLGEREGNVSNYAGNSENGQMNQEPLNNPDAHGSGNSNESSPGQEQVKNMVIKAYFTDEQMDALIVKEKEISYSNEAEKYNQTLASLQHSGAPELLSLWEKVSFKETKLKDGMLTVDILLPDEARLGAGGESLALESLTEALFQFDEVKSIEVLVDGQPVETLMGHVELEHPILRK</sequence>
<dbReference type="AlphaFoldDB" id="A0A3S8RWI8"/>
<feature type="domain" description="GerMN" evidence="3">
    <location>
        <begin position="81"/>
        <end position="188"/>
    </location>
</feature>
<accession>A0A3S8RWI8</accession>
<evidence type="ECO:0000256" key="2">
    <source>
        <dbReference type="SAM" id="SignalP"/>
    </source>
</evidence>
<keyword evidence="2" id="KW-0732">Signal</keyword>
<dbReference type="Proteomes" id="UP000273145">
    <property type="component" value="Chromosome"/>
</dbReference>
<dbReference type="KEGG" id="plen:EIM92_14695"/>
<evidence type="ECO:0000256" key="1">
    <source>
        <dbReference type="SAM" id="MobiDB-lite"/>
    </source>
</evidence>
<evidence type="ECO:0000259" key="3">
    <source>
        <dbReference type="Pfam" id="PF10646"/>
    </source>
</evidence>
<dbReference type="PROSITE" id="PS51257">
    <property type="entry name" value="PROKAR_LIPOPROTEIN"/>
    <property type="match status" value="1"/>
</dbReference>
<gene>
    <name evidence="4" type="ORF">EIM92_14695</name>
</gene>
<protein>
    <recommendedName>
        <fullName evidence="3">GerMN domain-containing protein</fullName>
    </recommendedName>
</protein>
<evidence type="ECO:0000313" key="5">
    <source>
        <dbReference type="Proteomes" id="UP000273145"/>
    </source>
</evidence>
<feature type="compositionally biased region" description="Polar residues" evidence="1">
    <location>
        <begin position="61"/>
        <end position="71"/>
    </location>
</feature>
<feature type="chain" id="PRO_5039233208" description="GerMN domain-containing protein" evidence="2">
    <location>
        <begin position="20"/>
        <end position="203"/>
    </location>
</feature>